<keyword evidence="3" id="KW-1185">Reference proteome</keyword>
<evidence type="ECO:0008006" key="4">
    <source>
        <dbReference type="Google" id="ProtNLM"/>
    </source>
</evidence>
<protein>
    <recommendedName>
        <fullName evidence="4">DNA-binding protein</fullName>
    </recommendedName>
</protein>
<name>A0ABP5AGT2_9ACTN</name>
<organism evidence="2 3">
    <name type="scientific">Nocardioides lentus</name>
    <dbReference type="NCBI Taxonomy" id="338077"/>
    <lineage>
        <taxon>Bacteria</taxon>
        <taxon>Bacillati</taxon>
        <taxon>Actinomycetota</taxon>
        <taxon>Actinomycetes</taxon>
        <taxon>Propionibacteriales</taxon>
        <taxon>Nocardioidaceae</taxon>
        <taxon>Nocardioides</taxon>
    </lineage>
</organism>
<dbReference type="Proteomes" id="UP001501612">
    <property type="component" value="Unassembled WGS sequence"/>
</dbReference>
<dbReference type="RefSeq" id="WP_344004797.1">
    <property type="nucleotide sequence ID" value="NZ_BAAAMY010000002.1"/>
</dbReference>
<evidence type="ECO:0000313" key="2">
    <source>
        <dbReference type="EMBL" id="GAA1911318.1"/>
    </source>
</evidence>
<evidence type="ECO:0000313" key="3">
    <source>
        <dbReference type="Proteomes" id="UP001501612"/>
    </source>
</evidence>
<accession>A0ABP5AGT2</accession>
<gene>
    <name evidence="2" type="ORF">GCM10009737_10930</name>
</gene>
<evidence type="ECO:0000256" key="1">
    <source>
        <dbReference type="SAM" id="MobiDB-lite"/>
    </source>
</evidence>
<reference evidence="3" key="1">
    <citation type="journal article" date="2019" name="Int. J. Syst. Evol. Microbiol.">
        <title>The Global Catalogue of Microorganisms (GCM) 10K type strain sequencing project: providing services to taxonomists for standard genome sequencing and annotation.</title>
        <authorList>
            <consortium name="The Broad Institute Genomics Platform"/>
            <consortium name="The Broad Institute Genome Sequencing Center for Infectious Disease"/>
            <person name="Wu L."/>
            <person name="Ma J."/>
        </authorList>
    </citation>
    <scope>NUCLEOTIDE SEQUENCE [LARGE SCALE GENOMIC DNA]</scope>
    <source>
        <strain evidence="3">JCM 14046</strain>
    </source>
</reference>
<sequence length="139" mass="15875">MGEATIRTLLRRGVLEQTPPPADGSRRVKAHASIHVDSLHQARAWLVQRETQRAERERRRQQHGNPPDYDHIWLDTATVAAMAGLTVKWVQWMIREERMPATFHGSQYWVRREHAEVIVAARAFAARADGPQAISPTAR</sequence>
<feature type="region of interest" description="Disordered" evidence="1">
    <location>
        <begin position="49"/>
        <end position="69"/>
    </location>
</feature>
<comment type="caution">
    <text evidence="2">The sequence shown here is derived from an EMBL/GenBank/DDBJ whole genome shotgun (WGS) entry which is preliminary data.</text>
</comment>
<proteinExistence type="predicted"/>
<dbReference type="EMBL" id="BAAAMY010000002">
    <property type="protein sequence ID" value="GAA1911318.1"/>
    <property type="molecule type" value="Genomic_DNA"/>
</dbReference>